<dbReference type="AlphaFoldDB" id="A0A5M8RQV5"/>
<dbReference type="Proteomes" id="UP000324326">
    <property type="component" value="Unassembled WGS sequence"/>
</dbReference>
<name>A0A5M8RQV5_9BACI</name>
<dbReference type="InterPro" id="IPR024455">
    <property type="entry name" value="Phage_capsid"/>
</dbReference>
<evidence type="ECO:0000313" key="3">
    <source>
        <dbReference type="EMBL" id="KAA6450957.1"/>
    </source>
</evidence>
<dbReference type="InterPro" id="IPR054612">
    <property type="entry name" value="Phage_capsid-like_C"/>
</dbReference>
<protein>
    <submittedName>
        <fullName evidence="3">Phage major capsid protein</fullName>
    </submittedName>
</protein>
<dbReference type="Gene3D" id="3.30.2400.10">
    <property type="entry name" value="Major capsid protein gp5"/>
    <property type="match status" value="1"/>
</dbReference>
<evidence type="ECO:0000256" key="1">
    <source>
        <dbReference type="ARBA" id="ARBA00004328"/>
    </source>
</evidence>
<feature type="domain" description="Phage capsid-like C-terminal" evidence="2">
    <location>
        <begin position="19"/>
        <end position="298"/>
    </location>
</feature>
<evidence type="ECO:0000259" key="2">
    <source>
        <dbReference type="Pfam" id="PF05065"/>
    </source>
</evidence>
<evidence type="ECO:0000313" key="4">
    <source>
        <dbReference type="Proteomes" id="UP000324326"/>
    </source>
</evidence>
<proteinExistence type="predicted"/>
<sequence length="306" mass="33478">MSFNPDNVLMQNAVDGKVPSEKGKLVLKDFMTQSAVTKLAKYEEMKKPEKTFTYLASGPGAYWVGEGEKIQTSKATWLDAKMVSKKLGVIIPVTKEFLRYTVSDFFTEMRPAIAEAFAIKFDQAALFGVNSPFGTGVSVFEKAQAAGNTVALNSLGNLYDELNAVMALTEDNDKDVNGFTTTRRFKQKLRGAKDGNGLPIFNDPRGGATSEALGLPIGYVDSKSWDYTKALLLAADWDYTRYGIPQGMEYKISEDATLTTVVDENGDPINLYERDMVALRVTQQVGFMTLSDEAFAALTPEAEAGA</sequence>
<comment type="subcellular location">
    <subcellularLocation>
        <location evidence="1">Virion</location>
    </subcellularLocation>
</comment>
<comment type="caution">
    <text evidence="3">The sequence shown here is derived from an EMBL/GenBank/DDBJ whole genome shotgun (WGS) entry which is preliminary data.</text>
</comment>
<organism evidence="3 4">
    <name type="scientific">Bacillus swezeyi</name>
    <dbReference type="NCBI Taxonomy" id="1925020"/>
    <lineage>
        <taxon>Bacteria</taxon>
        <taxon>Bacillati</taxon>
        <taxon>Bacillota</taxon>
        <taxon>Bacilli</taxon>
        <taxon>Bacillales</taxon>
        <taxon>Bacillaceae</taxon>
        <taxon>Bacillus</taxon>
    </lineage>
</organism>
<dbReference type="SUPFAM" id="SSF56563">
    <property type="entry name" value="Major capsid protein gp5"/>
    <property type="match status" value="1"/>
</dbReference>
<reference evidence="3 4" key="1">
    <citation type="submission" date="2018-08" db="EMBL/GenBank/DDBJ databases">
        <title>Bacillus phenotypic plasticity.</title>
        <authorList>
            <person name="Hurtado E."/>
        </authorList>
    </citation>
    <scope>NUCLEOTIDE SEQUENCE [LARGE SCALE GENOMIC DNA]</scope>
    <source>
        <strain evidence="3 4">427</strain>
    </source>
</reference>
<dbReference type="Gene3D" id="3.30.2320.10">
    <property type="entry name" value="hypothetical protein PF0899 domain"/>
    <property type="match status" value="1"/>
</dbReference>
<accession>A0A5M8RQV5</accession>
<dbReference type="RefSeq" id="WP_150149789.1">
    <property type="nucleotide sequence ID" value="NZ_QSND01000002.1"/>
</dbReference>
<dbReference type="NCBIfam" id="TIGR01554">
    <property type="entry name" value="major_cap_HK97"/>
    <property type="match status" value="1"/>
</dbReference>
<gene>
    <name evidence="3" type="ORF">DX927_08985</name>
</gene>
<dbReference type="EMBL" id="QSND01000002">
    <property type="protein sequence ID" value="KAA6450957.1"/>
    <property type="molecule type" value="Genomic_DNA"/>
</dbReference>
<dbReference type="Pfam" id="PF05065">
    <property type="entry name" value="Phage_capsid"/>
    <property type="match status" value="1"/>
</dbReference>